<organism evidence="1 2">
    <name type="scientific">Sphingomonas alpina</name>
    <dbReference type="NCBI Taxonomy" id="653931"/>
    <lineage>
        <taxon>Bacteria</taxon>
        <taxon>Pseudomonadati</taxon>
        <taxon>Pseudomonadota</taxon>
        <taxon>Alphaproteobacteria</taxon>
        <taxon>Sphingomonadales</taxon>
        <taxon>Sphingomonadaceae</taxon>
        <taxon>Sphingomonas</taxon>
    </lineage>
</organism>
<name>A0A7H0LN82_9SPHN</name>
<gene>
    <name evidence="1" type="ORF">H3Z74_08270</name>
</gene>
<keyword evidence="2" id="KW-1185">Reference proteome</keyword>
<evidence type="ECO:0000313" key="2">
    <source>
        <dbReference type="Proteomes" id="UP000516148"/>
    </source>
</evidence>
<dbReference type="RefSeq" id="WP_187763421.1">
    <property type="nucleotide sequence ID" value="NZ_CP061038.1"/>
</dbReference>
<dbReference type="GO" id="GO:0005829">
    <property type="term" value="C:cytosol"/>
    <property type="evidence" value="ECO:0007669"/>
    <property type="project" value="TreeGrafter"/>
</dbReference>
<dbReference type="SFLD" id="SFLDS00003">
    <property type="entry name" value="Haloacid_Dehalogenase"/>
    <property type="match status" value="1"/>
</dbReference>
<dbReference type="Gene3D" id="3.40.50.1000">
    <property type="entry name" value="HAD superfamily/HAD-like"/>
    <property type="match status" value="1"/>
</dbReference>
<dbReference type="NCBIfam" id="TIGR00099">
    <property type="entry name" value="Cof-subfamily"/>
    <property type="match status" value="1"/>
</dbReference>
<dbReference type="Pfam" id="PF08282">
    <property type="entry name" value="Hydrolase_3"/>
    <property type="match status" value="1"/>
</dbReference>
<dbReference type="GO" id="GO:0000287">
    <property type="term" value="F:magnesium ion binding"/>
    <property type="evidence" value="ECO:0007669"/>
    <property type="project" value="TreeGrafter"/>
</dbReference>
<dbReference type="PANTHER" id="PTHR10000">
    <property type="entry name" value="PHOSPHOSERINE PHOSPHATASE"/>
    <property type="match status" value="1"/>
</dbReference>
<accession>A0A7H0LN82</accession>
<proteinExistence type="predicted"/>
<dbReference type="InterPro" id="IPR006379">
    <property type="entry name" value="HAD-SF_hydro_IIB"/>
</dbReference>
<dbReference type="InterPro" id="IPR000150">
    <property type="entry name" value="Cof"/>
</dbReference>
<dbReference type="SFLD" id="SFLDG01140">
    <property type="entry name" value="C2.B:_Phosphomannomutase_and_P"/>
    <property type="match status" value="1"/>
</dbReference>
<protein>
    <submittedName>
        <fullName evidence="1">HAD family phosphatase</fullName>
    </submittedName>
</protein>
<dbReference type="InterPro" id="IPR036412">
    <property type="entry name" value="HAD-like_sf"/>
</dbReference>
<dbReference type="Gene3D" id="3.30.1240.10">
    <property type="match status" value="1"/>
</dbReference>
<dbReference type="PANTHER" id="PTHR10000:SF8">
    <property type="entry name" value="HAD SUPERFAMILY HYDROLASE-LIKE, TYPE 3"/>
    <property type="match status" value="1"/>
</dbReference>
<dbReference type="PROSITE" id="PS01229">
    <property type="entry name" value="COF_2"/>
    <property type="match status" value="1"/>
</dbReference>
<reference evidence="1 2" key="1">
    <citation type="submission" date="2020-09" db="EMBL/GenBank/DDBJ databases">
        <title>Sphingomonas sp., a new species isolated from pork steak.</title>
        <authorList>
            <person name="Heidler von Heilborn D."/>
        </authorList>
    </citation>
    <scope>NUCLEOTIDE SEQUENCE [LARGE SCALE GENOMIC DNA]</scope>
    <source>
        <strain evidence="2">S8-3T</strain>
    </source>
</reference>
<dbReference type="EMBL" id="CP061038">
    <property type="protein sequence ID" value="QNQ11135.1"/>
    <property type="molecule type" value="Genomic_DNA"/>
</dbReference>
<dbReference type="KEGG" id="spap:H3Z74_08270"/>
<dbReference type="AlphaFoldDB" id="A0A7H0LN82"/>
<dbReference type="CDD" id="cd07516">
    <property type="entry name" value="HAD_Pase"/>
    <property type="match status" value="1"/>
</dbReference>
<evidence type="ECO:0000313" key="1">
    <source>
        <dbReference type="EMBL" id="QNQ11135.1"/>
    </source>
</evidence>
<dbReference type="InterPro" id="IPR023214">
    <property type="entry name" value="HAD_sf"/>
</dbReference>
<dbReference type="NCBIfam" id="TIGR01484">
    <property type="entry name" value="HAD-SF-IIB"/>
    <property type="match status" value="1"/>
</dbReference>
<dbReference type="Proteomes" id="UP000516148">
    <property type="component" value="Chromosome"/>
</dbReference>
<sequence>MSSAGGELVRLVVSDLDGTLVDKQKKLTQPVIDAVARLRAAGIGFTVISARPRSGMMPIADALEIDDPMGAFNGGTVFRRDGTILCQHRIDPDVVRTMFDLVGDAAVDRWVFADDIWYASTDQGSHVASERIASNQAPVITTDFSALYDRADKLTFVSDDPALLADLHDRAAGLSARATIVQSQTYYLDVTALAANKGDGIALLAGAMDTALSNVAAIGDQANDLPMFARAGLSIAMGQGPAEVRAKADLVTSGNDADGVARAIGEMILGVAV</sequence>
<dbReference type="SUPFAM" id="SSF56784">
    <property type="entry name" value="HAD-like"/>
    <property type="match status" value="1"/>
</dbReference>
<dbReference type="GO" id="GO:0016791">
    <property type="term" value="F:phosphatase activity"/>
    <property type="evidence" value="ECO:0007669"/>
    <property type="project" value="TreeGrafter"/>
</dbReference>